<evidence type="ECO:0000313" key="1">
    <source>
        <dbReference type="EMBL" id="MFC4526748.1"/>
    </source>
</evidence>
<dbReference type="RefSeq" id="WP_266152496.1">
    <property type="nucleotide sequence ID" value="NZ_CP064028.1"/>
</dbReference>
<gene>
    <name evidence="1" type="ORF">ACFO5W_08885</name>
</gene>
<keyword evidence="2" id="KW-1185">Reference proteome</keyword>
<evidence type="ECO:0008006" key="3">
    <source>
        <dbReference type="Google" id="ProtNLM"/>
    </source>
</evidence>
<organism evidence="1 2">
    <name type="scientific">Dyella halodurans</name>
    <dbReference type="NCBI Taxonomy" id="1920171"/>
    <lineage>
        <taxon>Bacteria</taxon>
        <taxon>Pseudomonadati</taxon>
        <taxon>Pseudomonadota</taxon>
        <taxon>Gammaproteobacteria</taxon>
        <taxon>Lysobacterales</taxon>
        <taxon>Rhodanobacteraceae</taxon>
        <taxon>Dyella</taxon>
    </lineage>
</organism>
<accession>A0ABV9C1G3</accession>
<protein>
    <recommendedName>
        <fullName evidence="3">MarR family transcriptional regulator</fullName>
    </recommendedName>
</protein>
<comment type="caution">
    <text evidence="1">The sequence shown here is derived from an EMBL/GenBank/DDBJ whole genome shotgun (WGS) entry which is preliminary data.</text>
</comment>
<evidence type="ECO:0000313" key="2">
    <source>
        <dbReference type="Proteomes" id="UP001595961"/>
    </source>
</evidence>
<name>A0ABV9C1G3_9GAMM</name>
<dbReference type="Proteomes" id="UP001595961">
    <property type="component" value="Unassembled WGS sequence"/>
</dbReference>
<proteinExistence type="predicted"/>
<dbReference type="EMBL" id="JBHSGA010000016">
    <property type="protein sequence ID" value="MFC4526748.1"/>
    <property type="molecule type" value="Genomic_DNA"/>
</dbReference>
<reference evidence="2" key="1">
    <citation type="journal article" date="2019" name="Int. J. Syst. Evol. Microbiol.">
        <title>The Global Catalogue of Microorganisms (GCM) 10K type strain sequencing project: providing services to taxonomists for standard genome sequencing and annotation.</title>
        <authorList>
            <consortium name="The Broad Institute Genomics Platform"/>
            <consortium name="The Broad Institute Genome Sequencing Center for Infectious Disease"/>
            <person name="Wu L."/>
            <person name="Ma J."/>
        </authorList>
    </citation>
    <scope>NUCLEOTIDE SEQUENCE [LARGE SCALE GENOMIC DNA]</scope>
    <source>
        <strain evidence="2">CCM 4481</strain>
    </source>
</reference>
<sequence>MTGADDQFQMWLMDMDEAIERLRHSVSKDVAKALDFTPESLITLESVVLAKYGCIDERRSHAFE</sequence>